<feature type="region of interest" description="Disordered" evidence="1">
    <location>
        <begin position="128"/>
        <end position="180"/>
    </location>
</feature>
<dbReference type="AntiFam" id="ANF00057">
    <property type="entry name" value="Translation of E. coli type CRISPR repeat"/>
</dbReference>
<protein>
    <submittedName>
        <fullName evidence="2">Uncharacterized protein</fullName>
    </submittedName>
</protein>
<dbReference type="AlphaFoldDB" id="A0A3L8RI19"/>
<accession>A0A3L8RI19</accession>
<evidence type="ECO:0000313" key="2">
    <source>
        <dbReference type="EMBL" id="RLV78592.1"/>
    </source>
</evidence>
<evidence type="ECO:0000313" key="3">
    <source>
        <dbReference type="Proteomes" id="UP000281594"/>
    </source>
</evidence>
<proteinExistence type="predicted"/>
<dbReference type="Proteomes" id="UP000281594">
    <property type="component" value="Unassembled WGS sequence"/>
</dbReference>
<evidence type="ECO:0000256" key="1">
    <source>
        <dbReference type="SAM" id="MobiDB-lite"/>
    </source>
</evidence>
<sequence>MEPAPTGSNPTEAGPGRPRRRGEQQAFKAMCLPFRHHPRPGKQADAATFSRAITWPPRGCGSSPARPQSPWWSWTIPAGAGSSCLLRGVLDVLGTIPAGAGSSCSDRTGRLPRRDHPLRCGEQLRTMASATRTEGPSQRVRGADRRQVGRPPHGGTIPTDAGSMPSLSTSQTLTWDHPRRCGGAGHLRPAVLRRTGIIPASPGSRCCGAGCAPPGRDHPRGYGEQHMAVGERHQACGTIPTDAGSSCGRRPGAAIGWDHPCGCGEQVCWPTVVVHEGDHPRGCGEQGFVPVMAVFSMGPSPRVRGAGGLDHRCVVVDGTIPASAGSRRP</sequence>
<organism evidence="2 3">
    <name type="scientific">Streptomyces rapamycinicus (strain ATCC 29253 / DSM 41530 / NRRL 5491 / AYB-994)</name>
    <name type="common">Streptomyces hygroscopicus (strain ATCC 29253)</name>
    <dbReference type="NCBI Taxonomy" id="1343740"/>
    <lineage>
        <taxon>Bacteria</taxon>
        <taxon>Bacillati</taxon>
        <taxon>Actinomycetota</taxon>
        <taxon>Actinomycetes</taxon>
        <taxon>Kitasatosporales</taxon>
        <taxon>Streptomycetaceae</taxon>
        <taxon>Streptomyces</taxon>
        <taxon>Streptomyces violaceusniger group</taxon>
    </lineage>
</organism>
<dbReference type="EMBL" id="QYCY01000001">
    <property type="protein sequence ID" value="RLV78592.1"/>
    <property type="molecule type" value="Genomic_DNA"/>
</dbReference>
<name>A0A3L8RI19_STRRN</name>
<comment type="caution">
    <text evidence="2">The sequence shown here is derived from an EMBL/GenBank/DDBJ whole genome shotgun (WGS) entry which is preliminary data.</text>
</comment>
<dbReference type="AntiFam" id="ANF00006">
    <property type="entry name" value="Translation of CRISPR region"/>
</dbReference>
<gene>
    <name evidence="2" type="ORF">D3C57_109445</name>
</gene>
<feature type="compositionally biased region" description="Polar residues" evidence="1">
    <location>
        <begin position="165"/>
        <end position="174"/>
    </location>
</feature>
<reference evidence="2 3" key="1">
    <citation type="journal article" date="2018" name="J. Biol. Chem.">
        <title>Discovery of the actinoplanic acid pathway in Streptomyces rapamycinicus reveals a genetically conserved synergism with rapamycin.</title>
        <authorList>
            <person name="Mrak P."/>
            <person name="Krastel P."/>
            <person name="Pivk Lukancic P."/>
            <person name="Tao J."/>
            <person name="Pistorius D."/>
            <person name="Moore C.M."/>
        </authorList>
    </citation>
    <scope>NUCLEOTIDE SEQUENCE [LARGE SCALE GENOMIC DNA]</scope>
    <source>
        <strain evidence="2 3">NRRL 5491</strain>
    </source>
</reference>
<feature type="region of interest" description="Disordered" evidence="1">
    <location>
        <begin position="1"/>
        <end position="24"/>
    </location>
</feature>
<feature type="compositionally biased region" description="Polar residues" evidence="1">
    <location>
        <begin position="1"/>
        <end position="11"/>
    </location>
</feature>